<gene>
    <name evidence="11" type="ORF">FSB_LOCUS52645</name>
</gene>
<comment type="similarity">
    <text evidence="8">Belongs to the AP2/ERF transcription factor family. AP2 subfamily.</text>
</comment>
<dbReference type="AlphaFoldDB" id="A0A2N9IL37"/>
<dbReference type="EMBL" id="OIVN01006001">
    <property type="protein sequence ID" value="SPD24763.1"/>
    <property type="molecule type" value="Genomic_DNA"/>
</dbReference>
<sequence>MNSGVELSEEKMLDLNLTVASTNSASESMVTEKLLQLSGGSPMESSGTGSFNSSFNTGDEDSTSNYYDAVCAYSFSILKNDSNATTTTKEFDVDEEDEHENNNVRNRTIQLFPPGSGTGEKVSDVAGWLDLTSSFGEAAEQRTLPQQQQQKQQVKKSRRGPRSRSSQYRGVTFYRRTGRWESHIWDCGKQVYLGGFDTAHAAARAYDRAAIKFRGVDADINFSISDYDDDIKQMSNFSKEEFVHILRRQSTGFSRGSSKYRGVTLHKCGRWEARMGQFLGKKYIYLGLFDSEIEAARAYDKAAIKCNGREAVTNFESCSYEGGICAEADNGEGNQNLDLQLGIALPSISDGGKENNNASSFRFQHGWDDMPIDKRPRIVNSASGTMRAQLPHGPAEASKHPPIWSGTNSSFFSNYKERAMEKMMEVDPLPNWPRQIQGPYGGVTQVPLFSAAASSGFPSSTTTLPSAAVGQLHFPNTTIHPPPFFANNHLHHQHIPFLLQELKSVPGRT</sequence>
<keyword evidence="2" id="KW-0677">Repeat</keyword>
<dbReference type="InterPro" id="IPR016177">
    <property type="entry name" value="DNA-bd_dom_sf"/>
</dbReference>
<dbReference type="PANTHER" id="PTHR32467">
    <property type="entry name" value="AP2-LIKE ETHYLENE-RESPONSIVE TRANSCRIPTION FACTOR"/>
    <property type="match status" value="1"/>
</dbReference>
<keyword evidence="7" id="KW-0539">Nucleus</keyword>
<dbReference type="SUPFAM" id="SSF54171">
    <property type="entry name" value="DNA-binding domain"/>
    <property type="match status" value="2"/>
</dbReference>
<evidence type="ECO:0000259" key="10">
    <source>
        <dbReference type="PROSITE" id="PS51032"/>
    </source>
</evidence>
<dbReference type="CDD" id="cd00018">
    <property type="entry name" value="AP2"/>
    <property type="match status" value="2"/>
</dbReference>
<feature type="region of interest" description="Disordered" evidence="9">
    <location>
        <begin position="90"/>
        <end position="119"/>
    </location>
</feature>
<feature type="compositionally biased region" description="Low complexity" evidence="9">
    <location>
        <begin position="45"/>
        <end position="57"/>
    </location>
</feature>
<organism evidence="11">
    <name type="scientific">Fagus sylvatica</name>
    <name type="common">Beechnut</name>
    <dbReference type="NCBI Taxonomy" id="28930"/>
    <lineage>
        <taxon>Eukaryota</taxon>
        <taxon>Viridiplantae</taxon>
        <taxon>Streptophyta</taxon>
        <taxon>Embryophyta</taxon>
        <taxon>Tracheophyta</taxon>
        <taxon>Spermatophyta</taxon>
        <taxon>Magnoliopsida</taxon>
        <taxon>eudicotyledons</taxon>
        <taxon>Gunneridae</taxon>
        <taxon>Pentapetalae</taxon>
        <taxon>rosids</taxon>
        <taxon>fabids</taxon>
        <taxon>Fagales</taxon>
        <taxon>Fagaceae</taxon>
        <taxon>Fagus</taxon>
    </lineage>
</organism>
<feature type="region of interest" description="Disordered" evidence="9">
    <location>
        <begin position="38"/>
        <end position="59"/>
    </location>
</feature>
<evidence type="ECO:0000256" key="7">
    <source>
        <dbReference type="ARBA" id="ARBA00023242"/>
    </source>
</evidence>
<dbReference type="FunFam" id="3.30.730.10:FF:000002">
    <property type="entry name" value="AP2-like ethylene-responsive transcription factor"/>
    <property type="match status" value="1"/>
</dbReference>
<dbReference type="PRINTS" id="PR00367">
    <property type="entry name" value="ETHRSPELEMNT"/>
</dbReference>
<dbReference type="Pfam" id="PF00847">
    <property type="entry name" value="AP2"/>
    <property type="match status" value="2"/>
</dbReference>
<comment type="subcellular location">
    <subcellularLocation>
        <location evidence="1">Nucleus</location>
    </subcellularLocation>
</comment>
<dbReference type="GO" id="GO:0005634">
    <property type="term" value="C:nucleus"/>
    <property type="evidence" value="ECO:0007669"/>
    <property type="project" value="UniProtKB-SubCell"/>
</dbReference>
<dbReference type="GO" id="GO:0003700">
    <property type="term" value="F:DNA-binding transcription factor activity"/>
    <property type="evidence" value="ECO:0007669"/>
    <property type="project" value="InterPro"/>
</dbReference>
<dbReference type="InterPro" id="IPR036955">
    <property type="entry name" value="AP2/ERF_dom_sf"/>
</dbReference>
<dbReference type="SMART" id="SM00380">
    <property type="entry name" value="AP2"/>
    <property type="match status" value="2"/>
</dbReference>
<evidence type="ECO:0000256" key="1">
    <source>
        <dbReference type="ARBA" id="ARBA00004123"/>
    </source>
</evidence>
<keyword evidence="4" id="KW-0238">DNA-binding</keyword>
<dbReference type="Gene3D" id="3.30.730.10">
    <property type="entry name" value="AP2/ERF domain"/>
    <property type="match status" value="2"/>
</dbReference>
<dbReference type="PROSITE" id="PS51032">
    <property type="entry name" value="AP2_ERF"/>
    <property type="match status" value="2"/>
</dbReference>
<keyword evidence="5" id="KW-0010">Activator</keyword>
<dbReference type="FunFam" id="3.30.730.10:FF:000004">
    <property type="entry name" value="AP2-like ethylene-responsive transcription factor"/>
    <property type="match status" value="1"/>
</dbReference>
<keyword evidence="6" id="KW-0804">Transcription</keyword>
<evidence type="ECO:0000256" key="4">
    <source>
        <dbReference type="ARBA" id="ARBA00023125"/>
    </source>
</evidence>
<feature type="domain" description="AP2/ERF" evidence="10">
    <location>
        <begin position="259"/>
        <end position="316"/>
    </location>
</feature>
<accession>A0A2N9IL37</accession>
<evidence type="ECO:0000256" key="9">
    <source>
        <dbReference type="SAM" id="MobiDB-lite"/>
    </source>
</evidence>
<proteinExistence type="inferred from homology"/>
<feature type="region of interest" description="Disordered" evidence="9">
    <location>
        <begin position="139"/>
        <end position="168"/>
    </location>
</feature>
<dbReference type="GO" id="GO:0003677">
    <property type="term" value="F:DNA binding"/>
    <property type="evidence" value="ECO:0007669"/>
    <property type="project" value="UniProtKB-KW"/>
</dbReference>
<evidence type="ECO:0000256" key="3">
    <source>
        <dbReference type="ARBA" id="ARBA00023015"/>
    </source>
</evidence>
<reference evidence="11" key="1">
    <citation type="submission" date="2018-02" db="EMBL/GenBank/DDBJ databases">
        <authorList>
            <person name="Cohen D.B."/>
            <person name="Kent A.D."/>
        </authorList>
    </citation>
    <scope>NUCLEOTIDE SEQUENCE</scope>
</reference>
<evidence type="ECO:0000256" key="6">
    <source>
        <dbReference type="ARBA" id="ARBA00023163"/>
    </source>
</evidence>
<evidence type="ECO:0000256" key="8">
    <source>
        <dbReference type="ARBA" id="ARBA00037973"/>
    </source>
</evidence>
<evidence type="ECO:0000256" key="5">
    <source>
        <dbReference type="ARBA" id="ARBA00023159"/>
    </source>
</evidence>
<name>A0A2N9IL37_FAGSY</name>
<dbReference type="InterPro" id="IPR001471">
    <property type="entry name" value="AP2/ERF_dom"/>
</dbReference>
<feature type="compositionally biased region" description="Basic residues" evidence="9">
    <location>
        <begin position="153"/>
        <end position="162"/>
    </location>
</feature>
<evidence type="ECO:0000313" key="11">
    <source>
        <dbReference type="EMBL" id="SPD24763.1"/>
    </source>
</evidence>
<evidence type="ECO:0000256" key="2">
    <source>
        <dbReference type="ARBA" id="ARBA00022737"/>
    </source>
</evidence>
<feature type="domain" description="AP2/ERF" evidence="10">
    <location>
        <begin position="167"/>
        <end position="223"/>
    </location>
</feature>
<dbReference type="PANTHER" id="PTHR32467:SF226">
    <property type="entry name" value="AP2_ERF DOMAIN-CONTAINING PROTEIN"/>
    <property type="match status" value="1"/>
</dbReference>
<protein>
    <recommendedName>
        <fullName evidence="10">AP2/ERF domain-containing protein</fullName>
    </recommendedName>
</protein>
<keyword evidence="3" id="KW-0805">Transcription regulation</keyword>